<dbReference type="Proteomes" id="UP001157069">
    <property type="component" value="Unassembled WGS sequence"/>
</dbReference>
<reference evidence="2" key="1">
    <citation type="journal article" date="2019" name="Int. J. Syst. Evol. Microbiol.">
        <title>The Global Catalogue of Microorganisms (GCM) 10K type strain sequencing project: providing services to taxonomists for standard genome sequencing and annotation.</title>
        <authorList>
            <consortium name="The Broad Institute Genomics Platform"/>
            <consortium name="The Broad Institute Genome Sequencing Center for Infectious Disease"/>
            <person name="Wu L."/>
            <person name="Ma J."/>
        </authorList>
    </citation>
    <scope>NUCLEOTIDE SEQUENCE [LARGE SCALE GENOMIC DNA]</scope>
    <source>
        <strain evidence="2">NBRC 108755</strain>
    </source>
</reference>
<keyword evidence="2" id="KW-1185">Reference proteome</keyword>
<gene>
    <name evidence="1" type="ORF">GCM10025869_28620</name>
</gene>
<organism evidence="1 2">
    <name type="scientific">Homoserinibacter gongjuensis</name>
    <dbReference type="NCBI Taxonomy" id="1162968"/>
    <lineage>
        <taxon>Bacteria</taxon>
        <taxon>Bacillati</taxon>
        <taxon>Actinomycetota</taxon>
        <taxon>Actinomycetes</taxon>
        <taxon>Micrococcales</taxon>
        <taxon>Microbacteriaceae</taxon>
        <taxon>Homoserinibacter</taxon>
    </lineage>
</organism>
<sequence>MVAEHAAHDLDVIDTERRAAGGDRGRDAREVAGHDIRVALDDHDLLALGDVAAREIESVEHLRLVEDERLGGVEVLGALIVVEQLAGAEADGLPRHVADRPDHAAPEAVVGVAAVTGGEQARGDEIVLAEPLLQEGVLEGVERLGGVAHAEALGRGLVEAPAPEEVATGLGPRLGELGTEELLGGGIRRQQTRAGAVIGGRGCPVLVVQLDSGARRHALHGLLEAHVIHALQEGEDVTVFAASEAVVATDAWTHVEARTALLVERAETLERADTGRFEGHVVAHDVGDVDAGPDLVDIASTNETGHALILGSRRPRRPGARFAVWRARGQAYRSCQALAEGSVSEAT</sequence>
<proteinExistence type="predicted"/>
<accession>A0ABQ6JVT1</accession>
<protein>
    <submittedName>
        <fullName evidence="1">Uncharacterized protein</fullName>
    </submittedName>
</protein>
<dbReference type="EMBL" id="BSVA01000001">
    <property type="protein sequence ID" value="GMA92333.1"/>
    <property type="molecule type" value="Genomic_DNA"/>
</dbReference>
<evidence type="ECO:0000313" key="1">
    <source>
        <dbReference type="EMBL" id="GMA92333.1"/>
    </source>
</evidence>
<name>A0ABQ6JVT1_9MICO</name>
<evidence type="ECO:0000313" key="2">
    <source>
        <dbReference type="Proteomes" id="UP001157069"/>
    </source>
</evidence>
<comment type="caution">
    <text evidence="1">The sequence shown here is derived from an EMBL/GenBank/DDBJ whole genome shotgun (WGS) entry which is preliminary data.</text>
</comment>